<evidence type="ECO:0000256" key="1">
    <source>
        <dbReference type="ARBA" id="ARBA00000085"/>
    </source>
</evidence>
<dbReference type="RefSeq" id="WP_256398252.1">
    <property type="nucleotide sequence ID" value="NZ_JANHJR010000001.1"/>
</dbReference>
<evidence type="ECO:0000256" key="2">
    <source>
        <dbReference type="ARBA" id="ARBA00004141"/>
    </source>
</evidence>
<keyword evidence="6" id="KW-0547">Nucleotide-binding</keyword>
<keyword evidence="7 15" id="KW-0418">Kinase</keyword>
<dbReference type="InterPro" id="IPR035965">
    <property type="entry name" value="PAS-like_dom_sf"/>
</dbReference>
<dbReference type="PROSITE" id="PS50109">
    <property type="entry name" value="HIS_KIN"/>
    <property type="match status" value="1"/>
</dbReference>
<evidence type="ECO:0000259" key="13">
    <source>
        <dbReference type="PROSITE" id="PS50109"/>
    </source>
</evidence>
<dbReference type="SUPFAM" id="SSF55785">
    <property type="entry name" value="PYP-like sensor domain (PAS domain)"/>
    <property type="match status" value="1"/>
</dbReference>
<dbReference type="GO" id="GO:0000160">
    <property type="term" value="P:phosphorelay signal transduction system"/>
    <property type="evidence" value="ECO:0007669"/>
    <property type="project" value="UniProtKB-KW"/>
</dbReference>
<comment type="catalytic activity">
    <reaction evidence="1">
        <text>ATP + protein L-histidine = ADP + protein N-phospho-L-histidine.</text>
        <dbReference type="EC" id="2.7.13.3"/>
    </reaction>
</comment>
<dbReference type="Pfam" id="PF00989">
    <property type="entry name" value="PAS"/>
    <property type="match status" value="1"/>
</dbReference>
<dbReference type="GO" id="GO:0005524">
    <property type="term" value="F:ATP binding"/>
    <property type="evidence" value="ECO:0007669"/>
    <property type="project" value="UniProtKB-KW"/>
</dbReference>
<dbReference type="PANTHER" id="PTHR42878:SF7">
    <property type="entry name" value="SENSOR HISTIDINE KINASE GLRK"/>
    <property type="match status" value="1"/>
</dbReference>
<proteinExistence type="predicted"/>
<gene>
    <name evidence="15" type="ORF">ACFSBL_11075</name>
</gene>
<keyword evidence="10" id="KW-0902">Two-component regulatory system</keyword>
<dbReference type="Gene3D" id="3.30.565.10">
    <property type="entry name" value="Histidine kinase-like ATPase, C-terminal domain"/>
    <property type="match status" value="1"/>
</dbReference>
<dbReference type="GO" id="GO:0004673">
    <property type="term" value="F:protein histidine kinase activity"/>
    <property type="evidence" value="ECO:0007669"/>
    <property type="project" value="UniProtKB-EC"/>
</dbReference>
<dbReference type="InterPro" id="IPR003594">
    <property type="entry name" value="HATPase_dom"/>
</dbReference>
<feature type="transmembrane region" description="Helical" evidence="12">
    <location>
        <begin position="98"/>
        <end position="120"/>
    </location>
</feature>
<comment type="subcellular location">
    <subcellularLocation>
        <location evidence="2">Membrane</location>
        <topology evidence="2">Multi-pass membrane protein</topology>
    </subcellularLocation>
</comment>
<dbReference type="PROSITE" id="PS50112">
    <property type="entry name" value="PAS"/>
    <property type="match status" value="1"/>
</dbReference>
<sequence>MSTFAWPAALALLAGVVNLAFFGYVLRFADKPGGRSFLVVIAGQVLLCFSQAVAMLVYDQVTREVLESLFWVGAAVVVVGYVAFAFEYTGRGHALRSTWFGLLVADAVAFSALVLTNPLHGLAWRSFTVVPTEGVASADYAIGLPIYLQFVLLAAVLTVAIFLLIDTVLSYGPLYRTQAIAIALTPIPPLVAVGLWLLELGPYPELNFVAVAFIPHVALDMYALFRSEMFALNPATRRTGERAAIDDLGNPVVVVDGDNRIVTLNPAAESLLGADKRAALTDPLDDHLDIDATAEAAGERRVSTYADGERLTFTVVVTALTGPGDATLGYTVVLQDVTDELARKQRLAVLNRVLRHNLRNDLTVVQGYLGEVLARTDDPELEAMLGTAADETAGLLALGEKARDIERTMDRDVTVEAVAVRELLEGVVAEVDDGNGGDAVTVSVPRDLTLRTDRELLRTVFANLVENALEHDPGEPAVTVALAETVAAGSGDGRDAVFEIRDDGPGIPDHELDALHREEESALDHGSGLGLWLVSWSVDALGGELSFETEEDGTTVRVRVPGVLGDGVGTDDGGEE</sequence>
<evidence type="ECO:0000256" key="7">
    <source>
        <dbReference type="ARBA" id="ARBA00022777"/>
    </source>
</evidence>
<keyword evidence="8" id="KW-0067">ATP-binding</keyword>
<evidence type="ECO:0000256" key="12">
    <source>
        <dbReference type="SAM" id="Phobius"/>
    </source>
</evidence>
<feature type="domain" description="PAS" evidence="14">
    <location>
        <begin position="237"/>
        <end position="273"/>
    </location>
</feature>
<feature type="transmembrane region" description="Helical" evidence="12">
    <location>
        <begin position="37"/>
        <end position="57"/>
    </location>
</feature>
<dbReference type="Pfam" id="PF16927">
    <property type="entry name" value="HisKA_7TM"/>
    <property type="match status" value="1"/>
</dbReference>
<dbReference type="EC" id="2.7.13.3" evidence="3"/>
<dbReference type="EMBL" id="JBHUDO010000002">
    <property type="protein sequence ID" value="MFD1646225.1"/>
    <property type="molecule type" value="Genomic_DNA"/>
</dbReference>
<keyword evidence="9 12" id="KW-1133">Transmembrane helix</keyword>
<keyword evidence="16" id="KW-1185">Reference proteome</keyword>
<reference evidence="15 16" key="1">
    <citation type="journal article" date="2019" name="Int. J. Syst. Evol. Microbiol.">
        <title>The Global Catalogue of Microorganisms (GCM) 10K type strain sequencing project: providing services to taxonomists for standard genome sequencing and annotation.</title>
        <authorList>
            <consortium name="The Broad Institute Genomics Platform"/>
            <consortium name="The Broad Institute Genome Sequencing Center for Infectious Disease"/>
            <person name="Wu L."/>
            <person name="Ma J."/>
        </authorList>
    </citation>
    <scope>NUCLEOTIDE SEQUENCE [LARGE SCALE GENOMIC DNA]</scope>
    <source>
        <strain evidence="15 16">CGMCC 1.10390</strain>
    </source>
</reference>
<dbReference type="InterPro" id="IPR013767">
    <property type="entry name" value="PAS_fold"/>
</dbReference>
<dbReference type="PRINTS" id="PR00344">
    <property type="entry name" value="BCTRLSENSOR"/>
</dbReference>
<dbReference type="PANTHER" id="PTHR42878">
    <property type="entry name" value="TWO-COMPONENT HISTIDINE KINASE"/>
    <property type="match status" value="1"/>
</dbReference>
<keyword evidence="4" id="KW-0808">Transferase</keyword>
<dbReference type="InterPro" id="IPR036890">
    <property type="entry name" value="HATPase_C_sf"/>
</dbReference>
<feature type="transmembrane region" description="Helical" evidence="12">
    <location>
        <begin position="140"/>
        <end position="165"/>
    </location>
</feature>
<evidence type="ECO:0000256" key="3">
    <source>
        <dbReference type="ARBA" id="ARBA00012438"/>
    </source>
</evidence>
<evidence type="ECO:0000256" key="8">
    <source>
        <dbReference type="ARBA" id="ARBA00022840"/>
    </source>
</evidence>
<dbReference type="CDD" id="cd00130">
    <property type="entry name" value="PAS"/>
    <property type="match status" value="1"/>
</dbReference>
<dbReference type="InterPro" id="IPR005467">
    <property type="entry name" value="His_kinase_dom"/>
</dbReference>
<feature type="transmembrane region" description="Helical" evidence="12">
    <location>
        <begin position="177"/>
        <end position="196"/>
    </location>
</feature>
<evidence type="ECO:0000256" key="5">
    <source>
        <dbReference type="ARBA" id="ARBA00022692"/>
    </source>
</evidence>
<keyword evidence="11 12" id="KW-0472">Membrane</keyword>
<protein>
    <recommendedName>
        <fullName evidence="3">histidine kinase</fullName>
        <ecNumber evidence="3">2.7.13.3</ecNumber>
    </recommendedName>
</protein>
<dbReference type="InterPro" id="IPR004358">
    <property type="entry name" value="Sig_transdc_His_kin-like_C"/>
</dbReference>
<dbReference type="InterPro" id="IPR050351">
    <property type="entry name" value="BphY/WalK/GraS-like"/>
</dbReference>
<dbReference type="Proteomes" id="UP001597034">
    <property type="component" value="Unassembled WGS sequence"/>
</dbReference>
<feature type="domain" description="Histidine kinase" evidence="13">
    <location>
        <begin position="353"/>
        <end position="564"/>
    </location>
</feature>
<name>A0ABD6DKA2_9EURY</name>
<dbReference type="InterPro" id="IPR000014">
    <property type="entry name" value="PAS"/>
</dbReference>
<dbReference type="Pfam" id="PF02518">
    <property type="entry name" value="HATPase_c"/>
    <property type="match status" value="1"/>
</dbReference>
<dbReference type="Gene3D" id="3.30.450.20">
    <property type="entry name" value="PAS domain"/>
    <property type="match status" value="1"/>
</dbReference>
<accession>A0ABD6DKA2</accession>
<organism evidence="15 16">
    <name type="scientific">Haloarchaeobius litoreus</name>
    <dbReference type="NCBI Taxonomy" id="755306"/>
    <lineage>
        <taxon>Archaea</taxon>
        <taxon>Methanobacteriati</taxon>
        <taxon>Methanobacteriota</taxon>
        <taxon>Stenosarchaea group</taxon>
        <taxon>Halobacteria</taxon>
        <taxon>Halobacteriales</taxon>
        <taxon>Halorubellaceae</taxon>
        <taxon>Haloarchaeobius</taxon>
    </lineage>
</organism>
<evidence type="ECO:0000256" key="9">
    <source>
        <dbReference type="ARBA" id="ARBA00022989"/>
    </source>
</evidence>
<evidence type="ECO:0000256" key="11">
    <source>
        <dbReference type="ARBA" id="ARBA00023136"/>
    </source>
</evidence>
<evidence type="ECO:0000313" key="15">
    <source>
        <dbReference type="EMBL" id="MFD1646225.1"/>
    </source>
</evidence>
<evidence type="ECO:0000259" key="14">
    <source>
        <dbReference type="PROSITE" id="PS50112"/>
    </source>
</evidence>
<evidence type="ECO:0000256" key="10">
    <source>
        <dbReference type="ARBA" id="ARBA00023012"/>
    </source>
</evidence>
<dbReference type="SMART" id="SM00387">
    <property type="entry name" value="HATPase_c"/>
    <property type="match status" value="1"/>
</dbReference>
<comment type="caution">
    <text evidence="15">The sequence shown here is derived from an EMBL/GenBank/DDBJ whole genome shotgun (WGS) entry which is preliminary data.</text>
</comment>
<dbReference type="SUPFAM" id="SSF55874">
    <property type="entry name" value="ATPase domain of HSP90 chaperone/DNA topoisomerase II/histidine kinase"/>
    <property type="match status" value="1"/>
</dbReference>
<feature type="transmembrane region" description="Helical" evidence="12">
    <location>
        <begin position="69"/>
        <end position="86"/>
    </location>
</feature>
<dbReference type="CDD" id="cd00075">
    <property type="entry name" value="HATPase"/>
    <property type="match status" value="1"/>
</dbReference>
<dbReference type="GO" id="GO:0016020">
    <property type="term" value="C:membrane"/>
    <property type="evidence" value="ECO:0007669"/>
    <property type="project" value="UniProtKB-SubCell"/>
</dbReference>
<keyword evidence="5 12" id="KW-0812">Transmembrane</keyword>
<evidence type="ECO:0000313" key="16">
    <source>
        <dbReference type="Proteomes" id="UP001597034"/>
    </source>
</evidence>
<evidence type="ECO:0000256" key="4">
    <source>
        <dbReference type="ARBA" id="ARBA00022679"/>
    </source>
</evidence>
<dbReference type="InterPro" id="IPR031621">
    <property type="entry name" value="HisKA_7TM"/>
</dbReference>
<feature type="transmembrane region" description="Helical" evidence="12">
    <location>
        <begin position="6"/>
        <end position="25"/>
    </location>
</feature>
<dbReference type="AlphaFoldDB" id="A0ABD6DKA2"/>
<evidence type="ECO:0000256" key="6">
    <source>
        <dbReference type="ARBA" id="ARBA00022741"/>
    </source>
</evidence>